<protein>
    <submittedName>
        <fullName evidence="1">Uncharacterized protein</fullName>
    </submittedName>
</protein>
<comment type="caution">
    <text evidence="1">The sequence shown here is derived from an EMBL/GenBank/DDBJ whole genome shotgun (WGS) entry which is preliminary data.</text>
</comment>
<reference evidence="1 2" key="1">
    <citation type="submission" date="2018-06" db="EMBL/GenBank/DDBJ databases">
        <title>Genomic Encyclopedia of Type Strains, Phase IV (KMG-IV): sequencing the most valuable type-strain genomes for metagenomic binning, comparative biology and taxonomic classification.</title>
        <authorList>
            <person name="Goeker M."/>
        </authorList>
    </citation>
    <scope>NUCLEOTIDE SEQUENCE [LARGE SCALE GENOMIC DNA]</scope>
    <source>
        <strain evidence="1 2">DSM 25532</strain>
    </source>
</reference>
<keyword evidence="2" id="KW-1185">Reference proteome</keyword>
<name>A0A366HRJ8_9BACT</name>
<proteinExistence type="predicted"/>
<dbReference type="Proteomes" id="UP000253426">
    <property type="component" value="Unassembled WGS sequence"/>
</dbReference>
<accession>A0A366HRJ8</accession>
<organism evidence="1 2">
    <name type="scientific">Roseimicrobium gellanilyticum</name>
    <dbReference type="NCBI Taxonomy" id="748857"/>
    <lineage>
        <taxon>Bacteria</taxon>
        <taxon>Pseudomonadati</taxon>
        <taxon>Verrucomicrobiota</taxon>
        <taxon>Verrucomicrobiia</taxon>
        <taxon>Verrucomicrobiales</taxon>
        <taxon>Verrucomicrobiaceae</taxon>
        <taxon>Roseimicrobium</taxon>
    </lineage>
</organism>
<dbReference type="EMBL" id="QNRR01000003">
    <property type="protein sequence ID" value="RBP45399.1"/>
    <property type="molecule type" value="Genomic_DNA"/>
</dbReference>
<gene>
    <name evidence="1" type="ORF">DES53_103398</name>
</gene>
<evidence type="ECO:0000313" key="2">
    <source>
        <dbReference type="Proteomes" id="UP000253426"/>
    </source>
</evidence>
<evidence type="ECO:0000313" key="1">
    <source>
        <dbReference type="EMBL" id="RBP45399.1"/>
    </source>
</evidence>
<dbReference type="AlphaFoldDB" id="A0A366HRJ8"/>
<sequence>MSAHIPPTAALTAEGSADYFLFGCVTYASAR</sequence>